<dbReference type="AlphaFoldDB" id="A0A1L3Q4Q3"/>
<organism evidence="2 3">
    <name type="scientific">Methanohalophilus halophilus</name>
    <dbReference type="NCBI Taxonomy" id="2177"/>
    <lineage>
        <taxon>Archaea</taxon>
        <taxon>Methanobacteriati</taxon>
        <taxon>Methanobacteriota</taxon>
        <taxon>Stenosarchaea group</taxon>
        <taxon>Methanomicrobia</taxon>
        <taxon>Methanosarcinales</taxon>
        <taxon>Methanosarcinaceae</taxon>
        <taxon>Methanohalophilus</taxon>
    </lineage>
</organism>
<dbReference type="GO" id="GO:0004475">
    <property type="term" value="F:mannose-1-phosphate guanylyltransferase (GTP) activity"/>
    <property type="evidence" value="ECO:0007669"/>
    <property type="project" value="TreeGrafter"/>
</dbReference>
<dbReference type="Pfam" id="PF01050">
    <property type="entry name" value="MannoseP_isomer"/>
    <property type="match status" value="1"/>
</dbReference>
<dbReference type="InterPro" id="IPR014710">
    <property type="entry name" value="RmlC-like_jellyroll"/>
</dbReference>
<dbReference type="SUPFAM" id="SSF51182">
    <property type="entry name" value="RmlC-like cupins"/>
    <property type="match status" value="1"/>
</dbReference>
<dbReference type="InterPro" id="IPR051161">
    <property type="entry name" value="Mannose-6P_isomerase_type2"/>
</dbReference>
<dbReference type="STRING" id="2177.BHR79_03020"/>
<accession>A0A1L3Q4Q3</accession>
<dbReference type="CDD" id="cd02213">
    <property type="entry name" value="cupin_PMI_typeII_C"/>
    <property type="match status" value="1"/>
</dbReference>
<evidence type="ECO:0000313" key="2">
    <source>
        <dbReference type="EMBL" id="APH39860.1"/>
    </source>
</evidence>
<name>A0A1L3Q4Q3_9EURY</name>
<dbReference type="GO" id="GO:0005976">
    <property type="term" value="P:polysaccharide metabolic process"/>
    <property type="evidence" value="ECO:0007669"/>
    <property type="project" value="InterPro"/>
</dbReference>
<gene>
    <name evidence="2" type="ORF">BHR79_03020</name>
</gene>
<protein>
    <recommendedName>
        <fullName evidence="1">Mannose-6-phosphate isomerase type II C-terminal domain-containing protein</fullName>
    </recommendedName>
</protein>
<dbReference type="PANTHER" id="PTHR46390">
    <property type="entry name" value="MANNOSE-1-PHOSPHATE GUANYLYLTRANSFERASE"/>
    <property type="match status" value="1"/>
</dbReference>
<sequence>MIYDLNSDFFSLDVTKLDHEIYNRPWGYYKTTFLNEQTRAKIIKVLPKGELSLQEHKKREEHWVIIKGCGEVIIGDSVKNVYPGDYVFVPKGCKHKISNKLSDDTLLVSEVQLGDYFGEDDIIRYKDIYGRI</sequence>
<dbReference type="Proteomes" id="UP000186879">
    <property type="component" value="Chromosome"/>
</dbReference>
<keyword evidence="3" id="KW-1185">Reference proteome</keyword>
<dbReference type="KEGG" id="mhaz:BHR79_03020"/>
<evidence type="ECO:0000259" key="1">
    <source>
        <dbReference type="Pfam" id="PF01050"/>
    </source>
</evidence>
<reference evidence="2 3" key="1">
    <citation type="submission" date="2016-10" db="EMBL/GenBank/DDBJ databases">
        <title>Methanohalophilus halophilus.</title>
        <authorList>
            <person name="L'haridon S."/>
        </authorList>
    </citation>
    <scope>NUCLEOTIDE SEQUENCE [LARGE SCALE GENOMIC DNA]</scope>
    <source>
        <strain evidence="2 3">Z-7982</strain>
    </source>
</reference>
<dbReference type="Gene3D" id="2.60.120.10">
    <property type="entry name" value="Jelly Rolls"/>
    <property type="match status" value="1"/>
</dbReference>
<dbReference type="InterPro" id="IPR011051">
    <property type="entry name" value="RmlC_Cupin_sf"/>
</dbReference>
<feature type="domain" description="Mannose-6-phosphate isomerase type II C-terminal" evidence="1">
    <location>
        <begin position="19"/>
        <end position="127"/>
    </location>
</feature>
<dbReference type="EMBL" id="CP017921">
    <property type="protein sequence ID" value="APH39860.1"/>
    <property type="molecule type" value="Genomic_DNA"/>
</dbReference>
<evidence type="ECO:0000313" key="3">
    <source>
        <dbReference type="Proteomes" id="UP000186879"/>
    </source>
</evidence>
<dbReference type="InterPro" id="IPR001538">
    <property type="entry name" value="Man6P_isomerase-2_C"/>
</dbReference>
<proteinExistence type="predicted"/>
<dbReference type="PANTHER" id="PTHR46390:SF1">
    <property type="entry name" value="MANNOSE-1-PHOSPHATE GUANYLYLTRANSFERASE"/>
    <property type="match status" value="1"/>
</dbReference>
<dbReference type="GO" id="GO:0009298">
    <property type="term" value="P:GDP-mannose biosynthetic process"/>
    <property type="evidence" value="ECO:0007669"/>
    <property type="project" value="TreeGrafter"/>
</dbReference>